<dbReference type="InParanoid" id="Q9X1D2"/>
<organism evidence="1 2">
    <name type="scientific">Thermotoga maritima (strain ATCC 43589 / DSM 3109 / JCM 10099 / NBRC 100826 / MSB8)</name>
    <dbReference type="NCBI Taxonomy" id="243274"/>
    <lineage>
        <taxon>Bacteria</taxon>
        <taxon>Thermotogati</taxon>
        <taxon>Thermotogota</taxon>
        <taxon>Thermotogae</taxon>
        <taxon>Thermotogales</taxon>
        <taxon>Thermotogaceae</taxon>
        <taxon>Thermotoga</taxon>
    </lineage>
</organism>
<dbReference type="Proteomes" id="UP000008183">
    <property type="component" value="Chromosome"/>
</dbReference>
<evidence type="ECO:0000313" key="1">
    <source>
        <dbReference type="EMBL" id="AAD36483.1"/>
    </source>
</evidence>
<proteinExistence type="predicted"/>
<dbReference type="EnsemblBacteria" id="AAD36483">
    <property type="protein sequence ID" value="AAD36483"/>
    <property type="gene ID" value="TM_1412"/>
</dbReference>
<accession>Q9X1D2</accession>
<evidence type="ECO:0000313" key="2">
    <source>
        <dbReference type="Proteomes" id="UP000008183"/>
    </source>
</evidence>
<name>Q9X1D2_THEMA</name>
<keyword evidence="2" id="KW-1185">Reference proteome</keyword>
<protein>
    <submittedName>
        <fullName evidence="1">Uncharacterized protein</fullName>
    </submittedName>
</protein>
<dbReference type="AlphaFoldDB" id="Q9X1D2"/>
<dbReference type="PIR" id="E72258">
    <property type="entry name" value="E72258"/>
</dbReference>
<dbReference type="EMBL" id="AE000512">
    <property type="protein sequence ID" value="AAD36483.1"/>
    <property type="molecule type" value="Genomic_DNA"/>
</dbReference>
<reference evidence="1 2" key="1">
    <citation type="journal article" date="1999" name="Nature">
        <title>Evidence for lateral gene transfer between Archaea and Bacteria from genome sequence of Thermotoga maritima.</title>
        <authorList>
            <person name="Nelson K.E."/>
            <person name="Clayton R.A."/>
            <person name="Gill S.R."/>
            <person name="Gwinn M.L."/>
            <person name="Dodson R.J."/>
            <person name="Haft D.H."/>
            <person name="Hickey E.K."/>
            <person name="Peterson J.D."/>
            <person name="Nelson W.C."/>
            <person name="Ketchum K.A."/>
            <person name="McDonald L."/>
            <person name="Utterback T.R."/>
            <person name="Malek J.A."/>
            <person name="Linher K.D."/>
            <person name="Garrett M.M."/>
            <person name="Stewart A.M."/>
            <person name="Cotton M.D."/>
            <person name="Pratt M.S."/>
            <person name="Phillips C.A."/>
            <person name="Richardson D."/>
            <person name="Heidelberg J."/>
            <person name="Sutton G.G."/>
            <person name="Fleischmann R.D."/>
            <person name="White O."/>
            <person name="Salzberg S.L."/>
            <person name="Smith H.O."/>
            <person name="Venter J.C."/>
            <person name="Fraser C.M."/>
        </authorList>
    </citation>
    <scope>NUCLEOTIDE SEQUENCE [LARGE SCALE GENOMIC DNA]</scope>
    <source>
        <strain evidence="2">ATCC 43589 / DSM 3109 / JCM 10099 / NBRC 100826 / MSB8</strain>
    </source>
</reference>
<sequence length="47" mass="5438">METHLLNSVVCYKLGFNNSLEVWKLFFGFPIAGITRCFNTSLDVRKK</sequence>
<dbReference type="KEGG" id="tma:TM1412"/>
<gene>
    <name evidence="1" type="ordered locus">TM_1412</name>
</gene>